<accession>A0AAV1RZN2</accession>
<organism evidence="4 5">
    <name type="scientific">Dovyalis caffra</name>
    <dbReference type="NCBI Taxonomy" id="77055"/>
    <lineage>
        <taxon>Eukaryota</taxon>
        <taxon>Viridiplantae</taxon>
        <taxon>Streptophyta</taxon>
        <taxon>Embryophyta</taxon>
        <taxon>Tracheophyta</taxon>
        <taxon>Spermatophyta</taxon>
        <taxon>Magnoliopsida</taxon>
        <taxon>eudicotyledons</taxon>
        <taxon>Gunneridae</taxon>
        <taxon>Pentapetalae</taxon>
        <taxon>rosids</taxon>
        <taxon>fabids</taxon>
        <taxon>Malpighiales</taxon>
        <taxon>Salicaceae</taxon>
        <taxon>Flacourtieae</taxon>
        <taxon>Dovyalis</taxon>
    </lineage>
</organism>
<dbReference type="EMBL" id="CAWUPB010001160">
    <property type="protein sequence ID" value="CAK7341159.1"/>
    <property type="molecule type" value="Genomic_DNA"/>
</dbReference>
<evidence type="ECO:0000256" key="2">
    <source>
        <dbReference type="SAM" id="MobiDB-lite"/>
    </source>
</evidence>
<evidence type="ECO:0000259" key="3">
    <source>
        <dbReference type="Pfam" id="PF03107"/>
    </source>
</evidence>
<dbReference type="PANTHER" id="PTHR46288:SF27">
    <property type="entry name" value="CYSTEINE_HISTIDINE-RICH C1 DOMAIN FAMILY PROTEIN"/>
    <property type="match status" value="1"/>
</dbReference>
<feature type="domain" description="DC1" evidence="3">
    <location>
        <begin position="165"/>
        <end position="208"/>
    </location>
</feature>
<feature type="domain" description="DC1" evidence="3">
    <location>
        <begin position="110"/>
        <end position="154"/>
    </location>
</feature>
<dbReference type="InterPro" id="IPR046349">
    <property type="entry name" value="C1-like_sf"/>
</dbReference>
<dbReference type="Pfam" id="PF03107">
    <property type="entry name" value="C1_2"/>
    <property type="match status" value="2"/>
</dbReference>
<evidence type="ECO:0000256" key="1">
    <source>
        <dbReference type="ARBA" id="ARBA00022737"/>
    </source>
</evidence>
<evidence type="ECO:0000313" key="5">
    <source>
        <dbReference type="Proteomes" id="UP001314170"/>
    </source>
</evidence>
<dbReference type="SUPFAM" id="SSF57889">
    <property type="entry name" value="Cysteine-rich domain"/>
    <property type="match status" value="4"/>
</dbReference>
<comment type="caution">
    <text evidence="4">The sequence shown here is derived from an EMBL/GenBank/DDBJ whole genome shotgun (WGS) entry which is preliminary data.</text>
</comment>
<name>A0AAV1RZN2_9ROSI</name>
<gene>
    <name evidence="4" type="ORF">DCAF_LOCUS16144</name>
</gene>
<keyword evidence="1" id="KW-0677">Repeat</keyword>
<dbReference type="InterPro" id="IPR004146">
    <property type="entry name" value="DC1"/>
</dbReference>
<protein>
    <recommendedName>
        <fullName evidence="3">DC1 domain-containing protein</fullName>
    </recommendedName>
</protein>
<proteinExistence type="predicted"/>
<dbReference type="PANTHER" id="PTHR46288">
    <property type="entry name" value="PHORBOL-ESTER/DAG-TYPE DOMAIN-CONTAINING PROTEIN"/>
    <property type="match status" value="1"/>
</dbReference>
<keyword evidence="5" id="KW-1185">Reference proteome</keyword>
<dbReference type="Proteomes" id="UP001314170">
    <property type="component" value="Unassembled WGS sequence"/>
</dbReference>
<evidence type="ECO:0000313" key="4">
    <source>
        <dbReference type="EMBL" id="CAK7341159.1"/>
    </source>
</evidence>
<reference evidence="4 5" key="1">
    <citation type="submission" date="2024-01" db="EMBL/GenBank/DDBJ databases">
        <authorList>
            <person name="Waweru B."/>
        </authorList>
    </citation>
    <scope>NUCLEOTIDE SEQUENCE [LARGE SCALE GENOMIC DNA]</scope>
</reference>
<sequence length="561" mass="63510">MHVNANAFCISLQALEKRVQFIKNVVDNFRSCIELPSEILHPFHSSHLLTLLAKPPAGFSEFFVCEERGDLSSGFAFHCNICEFNLDVECAVLSQRPKGSTETRTDSYHFSHHHDLMNFNAREELKIKCSACELPLSGPAFGCLNCKFFLHRSCEEMPREIRHQYHPPHLLYAELGGHGSGCNTCDYEIGDIFYGCSECNFQLHIQCAKNGLGIRSAPKHKCHKHELYSFVSSESNEYSYCEVCGKKCNGPCYTCINCSCTYFHPQCIPLPQTVEHESHFHPLTLVDSFLEDDSGEYYCDTYEKERNPIYPVYCCKECPDYIPFIAHIECFGVRDVELDPGNASSSVLVVQPVKHNEEQLGDTKYPAFVEFDEDEAIAKPHCKKQIECDLNLHLKCIPIPLKVKQECHIYPLLLYENLVEGDSGEYYCDICEKPRNPNHDVYYCEECEVAIAHIGCVIQEGDTALEALLWWSDDDPGSDIAETSGQMDPGIVLGSTDGSGSESEQDWDVGDSELVNEVSDSEQNNDTMKESNAEVEQYHIIVKPDEEIKDLREEMSKLATE</sequence>
<dbReference type="AlphaFoldDB" id="A0AAV1RZN2"/>
<feature type="region of interest" description="Disordered" evidence="2">
    <location>
        <begin position="478"/>
        <end position="511"/>
    </location>
</feature>